<name>A0A6G9IBM3_9GAMM</name>
<dbReference type="InterPro" id="IPR029056">
    <property type="entry name" value="Ribokinase-like"/>
</dbReference>
<dbReference type="InParanoid" id="A0A6G9IBM3"/>
<organism evidence="10 11">
    <name type="scientific">Zophobihabitans entericus</name>
    <dbReference type="NCBI Taxonomy" id="1635327"/>
    <lineage>
        <taxon>Bacteria</taxon>
        <taxon>Pseudomonadati</taxon>
        <taxon>Pseudomonadota</taxon>
        <taxon>Gammaproteobacteria</taxon>
        <taxon>Orbales</taxon>
        <taxon>Orbaceae</taxon>
        <taxon>Zophobihabitans</taxon>
    </lineage>
</organism>
<comment type="function">
    <text evidence="8">Catalyzes the ATP-dependent phosphorylation of fructose-l-phosphate to fructose-l,6-bisphosphate.</text>
</comment>
<dbReference type="FunFam" id="3.40.1190.20:FF:000001">
    <property type="entry name" value="Phosphofructokinase"/>
    <property type="match status" value="1"/>
</dbReference>
<dbReference type="AlphaFoldDB" id="A0A6G9IBM3"/>
<dbReference type="InterPro" id="IPR011611">
    <property type="entry name" value="PfkB_dom"/>
</dbReference>
<comment type="catalytic activity">
    <reaction evidence="6 8">
        <text>beta-D-fructose 1-phosphate + ATP = beta-D-fructose 1,6-bisphosphate + ADP + H(+)</text>
        <dbReference type="Rhea" id="RHEA:14213"/>
        <dbReference type="ChEBI" id="CHEBI:15378"/>
        <dbReference type="ChEBI" id="CHEBI:30616"/>
        <dbReference type="ChEBI" id="CHEBI:32966"/>
        <dbReference type="ChEBI" id="CHEBI:138881"/>
        <dbReference type="ChEBI" id="CHEBI:456216"/>
        <dbReference type="EC" id="2.7.1.56"/>
    </reaction>
</comment>
<dbReference type="Pfam" id="PF00294">
    <property type="entry name" value="PfkB"/>
    <property type="match status" value="1"/>
</dbReference>
<dbReference type="PANTHER" id="PTHR46566">
    <property type="entry name" value="1-PHOSPHOFRUCTOKINASE-RELATED"/>
    <property type="match status" value="1"/>
</dbReference>
<accession>A0A6G9IBM3</accession>
<evidence type="ECO:0000259" key="9">
    <source>
        <dbReference type="Pfam" id="PF00294"/>
    </source>
</evidence>
<dbReference type="PANTHER" id="PTHR46566:SF5">
    <property type="entry name" value="1-PHOSPHOFRUCTOKINASE"/>
    <property type="match status" value="1"/>
</dbReference>
<dbReference type="NCBIfam" id="NF007068">
    <property type="entry name" value="PRK09513.1"/>
    <property type="match status" value="1"/>
</dbReference>
<dbReference type="Proteomes" id="UP000501168">
    <property type="component" value="Chromosome"/>
</dbReference>
<evidence type="ECO:0000256" key="7">
    <source>
        <dbReference type="PIRNR" id="PIRNR000535"/>
    </source>
</evidence>
<reference evidence="10 11" key="1">
    <citation type="submission" date="2020-03" db="EMBL/GenBank/DDBJ databases">
        <title>Complete genome sequence of Orbus sp. IPMB12 (BCRC 80908).</title>
        <authorList>
            <person name="Lo W.-S."/>
            <person name="Chang T.-H."/>
            <person name="Kuo C.-H."/>
        </authorList>
    </citation>
    <scope>NUCLEOTIDE SEQUENCE [LARGE SCALE GENOMIC DNA]</scope>
    <source>
        <strain evidence="10 11">IPMB12</strain>
    </source>
</reference>
<dbReference type="PIRSF" id="PIRSF000535">
    <property type="entry name" value="1PFK/6PFK/LacC"/>
    <property type="match status" value="1"/>
</dbReference>
<dbReference type="GO" id="GO:0016052">
    <property type="term" value="P:carbohydrate catabolic process"/>
    <property type="evidence" value="ECO:0007669"/>
    <property type="project" value="UniProtKB-ARBA"/>
</dbReference>
<evidence type="ECO:0000256" key="5">
    <source>
        <dbReference type="ARBA" id="ARBA00022840"/>
    </source>
</evidence>
<keyword evidence="11" id="KW-1185">Reference proteome</keyword>
<sequence>MSYKVATITLNPAYDLVGFCPAITLGDVNLVQTTGLHAAGKGINVAKVLHDLGINCTVTGLLGLDNQDGFKQLFEQLGLDNKFQTVEGRTRINVKLTEADNDVTDLNFSGFTVSPAAWQQFTQHSLALLKHMDMVSINGSLPAGIELGEFTSWMEAVKTVCPKVVFDSSRDALKAGMMTLPWLIKPNEKELSQYAGKTLTTIDELKATAKELVGKGVEHVIVSMGPDGALWITKNESWHAKPPSCPIVSTVGAGDSMVAGLMYGLLTGMSIKDVLKLASAIAALSVSQTNVGISDKQVLDQMIEKIAIREI</sequence>
<protein>
    <recommendedName>
        <fullName evidence="7">Phosphofructokinase</fullName>
    </recommendedName>
</protein>
<evidence type="ECO:0000313" key="10">
    <source>
        <dbReference type="EMBL" id="QIQ21635.1"/>
    </source>
</evidence>
<evidence type="ECO:0000313" key="11">
    <source>
        <dbReference type="Proteomes" id="UP000501168"/>
    </source>
</evidence>
<gene>
    <name evidence="10" type="primary">fruK</name>
    <name evidence="10" type="ORF">IPMB12_08030</name>
</gene>
<keyword evidence="2 7" id="KW-0808">Transferase</keyword>
<evidence type="ECO:0000256" key="8">
    <source>
        <dbReference type="RuleBase" id="RU369061"/>
    </source>
</evidence>
<dbReference type="RefSeq" id="WP_166916641.1">
    <property type="nucleotide sequence ID" value="NZ_CP050253.1"/>
</dbReference>
<dbReference type="KEGG" id="orb:IPMB12_08030"/>
<dbReference type="InterPro" id="IPR022463">
    <property type="entry name" value="1-PFruKinase"/>
</dbReference>
<dbReference type="Gene3D" id="3.40.1190.20">
    <property type="match status" value="1"/>
</dbReference>
<evidence type="ECO:0000256" key="4">
    <source>
        <dbReference type="ARBA" id="ARBA00022777"/>
    </source>
</evidence>
<dbReference type="PROSITE" id="PS00584">
    <property type="entry name" value="PFKB_KINASES_2"/>
    <property type="match status" value="1"/>
</dbReference>
<dbReference type="GO" id="GO:0008662">
    <property type="term" value="F:1-phosphofructokinase activity"/>
    <property type="evidence" value="ECO:0007669"/>
    <property type="project" value="UniProtKB-UniRule"/>
</dbReference>
<dbReference type="FunCoup" id="A0A6G9IBM3">
    <property type="interactions" value="71"/>
</dbReference>
<dbReference type="InterPro" id="IPR002173">
    <property type="entry name" value="Carboh/pur_kinase_PfkB_CS"/>
</dbReference>
<evidence type="ECO:0000256" key="3">
    <source>
        <dbReference type="ARBA" id="ARBA00022741"/>
    </source>
</evidence>
<dbReference type="SUPFAM" id="SSF53613">
    <property type="entry name" value="Ribokinase-like"/>
    <property type="match status" value="1"/>
</dbReference>
<feature type="domain" description="Carbohydrate kinase PfkB" evidence="9">
    <location>
        <begin position="14"/>
        <end position="294"/>
    </location>
</feature>
<dbReference type="InterPro" id="IPR017583">
    <property type="entry name" value="Tagatose/fructose_Pkinase"/>
</dbReference>
<dbReference type="NCBIfam" id="TIGR03168">
    <property type="entry name" value="1-PFK"/>
    <property type="match status" value="1"/>
</dbReference>
<keyword evidence="4 8" id="KW-0418">Kinase</keyword>
<dbReference type="PROSITE" id="PS00583">
    <property type="entry name" value="PFKB_KINASES_1"/>
    <property type="match status" value="1"/>
</dbReference>
<dbReference type="CDD" id="cd01164">
    <property type="entry name" value="FruK_PfkB_like"/>
    <property type="match status" value="1"/>
</dbReference>
<proteinExistence type="inferred from homology"/>
<keyword evidence="3 8" id="KW-0547">Nucleotide-binding</keyword>
<dbReference type="GO" id="GO:0005524">
    <property type="term" value="F:ATP binding"/>
    <property type="evidence" value="ECO:0007669"/>
    <property type="project" value="UniProtKB-UniRule"/>
</dbReference>
<dbReference type="GO" id="GO:0044281">
    <property type="term" value="P:small molecule metabolic process"/>
    <property type="evidence" value="ECO:0007669"/>
    <property type="project" value="UniProtKB-ARBA"/>
</dbReference>
<keyword evidence="5 8" id="KW-0067">ATP-binding</keyword>
<dbReference type="NCBIfam" id="TIGR03828">
    <property type="entry name" value="pfkB"/>
    <property type="match status" value="1"/>
</dbReference>
<dbReference type="EMBL" id="CP050253">
    <property type="protein sequence ID" value="QIQ21635.1"/>
    <property type="molecule type" value="Genomic_DNA"/>
</dbReference>
<evidence type="ECO:0000256" key="1">
    <source>
        <dbReference type="ARBA" id="ARBA00010688"/>
    </source>
</evidence>
<comment type="similarity">
    <text evidence="1 7 8">Belongs to the carbohydrate kinase PfkB family.</text>
</comment>
<dbReference type="GO" id="GO:0005829">
    <property type="term" value="C:cytosol"/>
    <property type="evidence" value="ECO:0007669"/>
    <property type="project" value="TreeGrafter"/>
</dbReference>
<evidence type="ECO:0000256" key="6">
    <source>
        <dbReference type="ARBA" id="ARBA00047745"/>
    </source>
</evidence>
<evidence type="ECO:0000256" key="2">
    <source>
        <dbReference type="ARBA" id="ARBA00022679"/>
    </source>
</evidence>